<proteinExistence type="predicted"/>
<dbReference type="InterPro" id="IPR025861">
    <property type="entry name" value="CobT_VWA_dom"/>
</dbReference>
<dbReference type="PANTHER" id="PTHR41248">
    <property type="entry name" value="NORD PROTEIN"/>
    <property type="match status" value="1"/>
</dbReference>
<reference evidence="3" key="1">
    <citation type="journal article" date="2021" name="PeerJ">
        <title>Extensive microbial diversity within the chicken gut microbiome revealed by metagenomics and culture.</title>
        <authorList>
            <person name="Gilroy R."/>
            <person name="Ravi A."/>
            <person name="Getino M."/>
            <person name="Pursley I."/>
            <person name="Horton D.L."/>
            <person name="Alikhan N.F."/>
            <person name="Baker D."/>
            <person name="Gharbi K."/>
            <person name="Hall N."/>
            <person name="Watson M."/>
            <person name="Adriaenssens E.M."/>
            <person name="Foster-Nyarko E."/>
            <person name="Jarju S."/>
            <person name="Secka A."/>
            <person name="Antonio M."/>
            <person name="Oren A."/>
            <person name="Chaudhuri R.R."/>
            <person name="La Ragione R."/>
            <person name="Hildebrand F."/>
            <person name="Pallen M.J."/>
        </authorList>
    </citation>
    <scope>NUCLEOTIDE SEQUENCE</scope>
    <source>
        <strain evidence="3">ChiBcec2-3848</strain>
    </source>
</reference>
<evidence type="ECO:0000313" key="3">
    <source>
        <dbReference type="EMBL" id="HJC62788.1"/>
    </source>
</evidence>
<sequence length="589" mass="68311">MDEFQLELENRIKNLMWTVSGDYALDFKPDVQAFARSKYIALYDGIKQGAFARYFDREEFSLYLVKKIYLHGMEAPLLTIAQLCIEFAVSGKIIEEREGVGEIRRRACEDVLELDLHRLLETEPGRLKIALLREVLEGRQPATAKVRDYMDRVEALEKAETTMDLIRTADFLYNAIADPYFERKHGNLEQVLSVTLEELTEFSWKDYLEEEALEESLEAYMEKMAENMTGLETQDTKEQEEKEEEHTGQKKKILVVDEEALEKMYSYVERNYGKSFLPPKEQKRLNHLMCRGVHGDCSLYFTKGILQGPVLRNYQYEYARKQKDKNLYQYYDNHRAVKNNIRILTDMLKKTLVMRDETEEILSDRGKILPAKLWKIGRTSDAGFFKRELRCDSSSFVVDILIDASGSQQSRQGQVAIQAYILSEALSNVGIPHRVMSFCTFWDYTILHQFRDYDADRRENGNVFEYRASSNNRDGLAIKAAGEGLFARDEEHKILILLSDGRPYDVILNRPNARNPQPYQGEYAVKDTGFEVRRLRSQGICVLGVFAGEEKDLAAEKKIFGKDFAYIRSISGFSPVVGRYLMKQLEREE</sequence>
<dbReference type="Proteomes" id="UP000823886">
    <property type="component" value="Unassembled WGS sequence"/>
</dbReference>
<organism evidence="3 4">
    <name type="scientific">Candidatus Blautia merdavium</name>
    <dbReference type="NCBI Taxonomy" id="2838494"/>
    <lineage>
        <taxon>Bacteria</taxon>
        <taxon>Bacillati</taxon>
        <taxon>Bacillota</taxon>
        <taxon>Clostridia</taxon>
        <taxon>Lachnospirales</taxon>
        <taxon>Lachnospiraceae</taxon>
        <taxon>Blautia</taxon>
    </lineage>
</organism>
<dbReference type="Gene3D" id="3.40.50.410">
    <property type="entry name" value="von Willebrand factor, type A domain"/>
    <property type="match status" value="1"/>
</dbReference>
<dbReference type="EMBL" id="DWVZ01000052">
    <property type="protein sequence ID" value="HJC62788.1"/>
    <property type="molecule type" value="Genomic_DNA"/>
</dbReference>
<evidence type="ECO:0000256" key="1">
    <source>
        <dbReference type="SAM" id="MobiDB-lite"/>
    </source>
</evidence>
<protein>
    <submittedName>
        <fullName evidence="3">Nitric oxide reductase activation protein</fullName>
    </submittedName>
</protein>
<gene>
    <name evidence="3" type="ORF">H9753_04095</name>
</gene>
<reference evidence="3" key="2">
    <citation type="submission" date="2021-04" db="EMBL/GenBank/DDBJ databases">
        <authorList>
            <person name="Gilroy R."/>
        </authorList>
    </citation>
    <scope>NUCLEOTIDE SEQUENCE</scope>
    <source>
        <strain evidence="3">ChiBcec2-3848</strain>
    </source>
</reference>
<dbReference type="InterPro" id="IPR036465">
    <property type="entry name" value="vWFA_dom_sf"/>
</dbReference>
<feature type="compositionally biased region" description="Basic and acidic residues" evidence="1">
    <location>
        <begin position="234"/>
        <end position="248"/>
    </location>
</feature>
<dbReference type="SUPFAM" id="SSF53300">
    <property type="entry name" value="vWA-like"/>
    <property type="match status" value="1"/>
</dbReference>
<name>A0A9D2TBN3_9FIRM</name>
<feature type="region of interest" description="Disordered" evidence="1">
    <location>
        <begin position="231"/>
        <end position="250"/>
    </location>
</feature>
<evidence type="ECO:0000259" key="2">
    <source>
        <dbReference type="Pfam" id="PF11775"/>
    </source>
</evidence>
<evidence type="ECO:0000313" key="4">
    <source>
        <dbReference type="Proteomes" id="UP000823886"/>
    </source>
</evidence>
<dbReference type="InterPro" id="IPR051928">
    <property type="entry name" value="NorD/CobT"/>
</dbReference>
<feature type="domain" description="Cobalamin biosynthesis protein CobT VWA" evidence="2">
    <location>
        <begin position="392"/>
        <end position="443"/>
    </location>
</feature>
<comment type="caution">
    <text evidence="3">The sequence shown here is derived from an EMBL/GenBank/DDBJ whole genome shotgun (WGS) entry which is preliminary data.</text>
</comment>
<dbReference type="PANTHER" id="PTHR41248:SF1">
    <property type="entry name" value="NORD PROTEIN"/>
    <property type="match status" value="1"/>
</dbReference>
<dbReference type="Pfam" id="PF11775">
    <property type="entry name" value="CobT_C"/>
    <property type="match status" value="1"/>
</dbReference>
<dbReference type="AlphaFoldDB" id="A0A9D2TBN3"/>
<accession>A0A9D2TBN3</accession>